<dbReference type="SUPFAM" id="SSF56672">
    <property type="entry name" value="DNA/RNA polymerases"/>
    <property type="match status" value="1"/>
</dbReference>
<keyword evidence="2" id="KW-1185">Reference proteome</keyword>
<dbReference type="Proteomes" id="UP000472266">
    <property type="component" value="Chromosome 13"/>
</dbReference>
<sequence length="445" mass="50500">MDKLLQKYDCAPSLAGKEWAQKFWKDEEKVVERIEQCQALQKIRVGKAKNVICAVLGACLSCAQEEAKNAPAPNLISAVEYTALKSENEVLKSSLAFHKETGEKLEARNDELATDRFGVENKILGSRVDRLMNQNYQLKLLLEKIRRLIDDDEVEGSLAFQSIPLRPLIKTETAVDSDEEVHTIVRTTPWSPTELLKLKEKYSRRAGESETEYLWRVSLQGGDMVMLNEEEAGGFWGPGVFLTSLPGDHHYSLTARVAYWAGGMDPRERGEPLSIQTTSYTDLAEAVQKAACIQAMYNRDELRKSPMSAPIDPDRLNPLIRGFPNCLKTFVVNIQDRIRSQGRRRGQQAYALTWNEFVQEVDKYGRQMGWVGSFREKTPDHTRRVRQVYTQNSKSDQTYTQNFKSDPALTGVDGVVTELEKRGIIKRTHSPYNSPVWPVKKPTGQ</sequence>
<reference evidence="1" key="3">
    <citation type="submission" date="2025-09" db="UniProtKB">
        <authorList>
            <consortium name="Ensembl"/>
        </authorList>
    </citation>
    <scope>IDENTIFICATION</scope>
</reference>
<reference evidence="1 2" key="1">
    <citation type="submission" date="2019-11" db="EMBL/GenBank/DDBJ databases">
        <title>Strigops habroptila (kakapo) genome, bStrHab1, primary haplotype, v2.</title>
        <authorList>
            <person name="Jarvis E.D."/>
            <person name="Howard J."/>
            <person name="Rhie A."/>
            <person name="Phillippy A."/>
            <person name="Korlach J."/>
            <person name="Digby A."/>
            <person name="Iorns D."/>
            <person name="Eason D."/>
            <person name="Robertson B."/>
            <person name="Raemaekers T."/>
            <person name="Howe K."/>
            <person name="Lewin H."/>
            <person name="Damas J."/>
            <person name="Hastie A."/>
            <person name="Tracey A."/>
            <person name="Chow W."/>
            <person name="Fedrigo O."/>
        </authorList>
    </citation>
    <scope>NUCLEOTIDE SEQUENCE [LARGE SCALE GENOMIC DNA]</scope>
</reference>
<organism evidence="1 2">
    <name type="scientific">Strigops habroptila</name>
    <name type="common">Kakapo</name>
    <dbReference type="NCBI Taxonomy" id="2489341"/>
    <lineage>
        <taxon>Eukaryota</taxon>
        <taxon>Metazoa</taxon>
        <taxon>Chordata</taxon>
        <taxon>Craniata</taxon>
        <taxon>Vertebrata</taxon>
        <taxon>Euteleostomi</taxon>
        <taxon>Archelosauria</taxon>
        <taxon>Archosauria</taxon>
        <taxon>Dinosauria</taxon>
        <taxon>Saurischia</taxon>
        <taxon>Theropoda</taxon>
        <taxon>Coelurosauria</taxon>
        <taxon>Aves</taxon>
        <taxon>Neognathae</taxon>
        <taxon>Neoaves</taxon>
        <taxon>Telluraves</taxon>
        <taxon>Australaves</taxon>
        <taxon>Psittaciformes</taxon>
        <taxon>Psittacidae</taxon>
        <taxon>Strigops</taxon>
    </lineage>
</organism>
<dbReference type="Ensembl" id="ENSSHBT00005001343.1">
    <property type="protein sequence ID" value="ENSSHBP00005001108.1"/>
    <property type="gene ID" value="ENSSHBG00005001010.1"/>
</dbReference>
<dbReference type="AlphaFoldDB" id="A0A672THM2"/>
<accession>A0A672THM2</accession>
<evidence type="ECO:0000313" key="2">
    <source>
        <dbReference type="Proteomes" id="UP000472266"/>
    </source>
</evidence>
<dbReference type="Gene3D" id="3.10.10.10">
    <property type="entry name" value="HIV Type 1 Reverse Transcriptase, subunit A, domain 1"/>
    <property type="match status" value="1"/>
</dbReference>
<dbReference type="OMA" id="KERTELW"/>
<dbReference type="InParanoid" id="A0A672THM2"/>
<proteinExistence type="predicted"/>
<protein>
    <submittedName>
        <fullName evidence="1">Uncharacterized protein</fullName>
    </submittedName>
</protein>
<evidence type="ECO:0000313" key="1">
    <source>
        <dbReference type="Ensembl" id="ENSSHBP00005001108.1"/>
    </source>
</evidence>
<reference evidence="1" key="2">
    <citation type="submission" date="2025-08" db="UniProtKB">
        <authorList>
            <consortium name="Ensembl"/>
        </authorList>
    </citation>
    <scope>IDENTIFICATION</scope>
</reference>
<dbReference type="InterPro" id="IPR043502">
    <property type="entry name" value="DNA/RNA_pol_sf"/>
</dbReference>
<dbReference type="GeneTree" id="ENSGT01020000230670"/>
<name>A0A672THM2_STRHB</name>